<evidence type="ECO:0000256" key="10">
    <source>
        <dbReference type="SAM" id="MobiDB-lite"/>
    </source>
</evidence>
<evidence type="ECO:0000256" key="7">
    <source>
        <dbReference type="ARBA" id="ARBA00023136"/>
    </source>
</evidence>
<evidence type="ECO:0000259" key="11">
    <source>
        <dbReference type="Pfam" id="PF04290"/>
    </source>
</evidence>
<feature type="transmembrane region" description="Helical" evidence="9">
    <location>
        <begin position="21"/>
        <end position="42"/>
    </location>
</feature>
<comment type="function">
    <text evidence="9">Part of the tripartite ATP-independent periplasmic (TRAP) transport system.</text>
</comment>
<evidence type="ECO:0000256" key="8">
    <source>
        <dbReference type="ARBA" id="ARBA00038436"/>
    </source>
</evidence>
<keyword evidence="13" id="KW-1185">Reference proteome</keyword>
<evidence type="ECO:0000256" key="3">
    <source>
        <dbReference type="ARBA" id="ARBA00022475"/>
    </source>
</evidence>
<evidence type="ECO:0000256" key="5">
    <source>
        <dbReference type="ARBA" id="ARBA00022692"/>
    </source>
</evidence>
<dbReference type="GO" id="GO:0022857">
    <property type="term" value="F:transmembrane transporter activity"/>
    <property type="evidence" value="ECO:0007669"/>
    <property type="project" value="UniProtKB-UniRule"/>
</dbReference>
<keyword evidence="5 9" id="KW-0812">Transmembrane</keyword>
<feature type="domain" description="Tripartite ATP-independent periplasmic transporters DctQ component" evidence="11">
    <location>
        <begin position="28"/>
        <end position="133"/>
    </location>
</feature>
<keyword evidence="3" id="KW-1003">Cell membrane</keyword>
<dbReference type="GO" id="GO:0005886">
    <property type="term" value="C:plasma membrane"/>
    <property type="evidence" value="ECO:0007669"/>
    <property type="project" value="UniProtKB-SubCell"/>
</dbReference>
<proteinExistence type="inferred from homology"/>
<dbReference type="STRING" id="69960.SAMN05421720_10167"/>
<dbReference type="OrthoDB" id="7843639at2"/>
<dbReference type="RefSeq" id="WP_092780434.1">
    <property type="nucleotide sequence ID" value="NZ_FNAP01000001.1"/>
</dbReference>
<name>A0A1G6WAN1_9PROT</name>
<comment type="similarity">
    <text evidence="8 9">Belongs to the TRAP transporter small permease family.</text>
</comment>
<protein>
    <recommendedName>
        <fullName evidence="9">TRAP transporter small permease protein</fullName>
    </recommendedName>
</protein>
<keyword evidence="7 9" id="KW-0472">Membrane</keyword>
<keyword evidence="2 9" id="KW-0813">Transport</keyword>
<evidence type="ECO:0000256" key="6">
    <source>
        <dbReference type="ARBA" id="ARBA00022989"/>
    </source>
</evidence>
<organism evidence="12 13">
    <name type="scientific">Rhodospira trueperi</name>
    <dbReference type="NCBI Taxonomy" id="69960"/>
    <lineage>
        <taxon>Bacteria</taxon>
        <taxon>Pseudomonadati</taxon>
        <taxon>Pseudomonadota</taxon>
        <taxon>Alphaproteobacteria</taxon>
        <taxon>Rhodospirillales</taxon>
        <taxon>Rhodospirillaceae</taxon>
        <taxon>Rhodospira</taxon>
    </lineage>
</organism>
<comment type="subcellular location">
    <subcellularLocation>
        <location evidence="1 9">Cell inner membrane</location>
        <topology evidence="1 9">Multi-pass membrane protein</topology>
    </subcellularLocation>
</comment>
<dbReference type="EMBL" id="FNAP01000001">
    <property type="protein sequence ID" value="SDD62135.1"/>
    <property type="molecule type" value="Genomic_DNA"/>
</dbReference>
<sequence length="223" mass="24936">MQGTAADRPTSLIDTIERVGIATVLGLMTLVTFANVVARYVFNSNVLWALETTVFLFAWLVLLGASHGVKISAHIGVDLILNLLPAGLRKAMILLTVGLCLTFSILLLIGAFQYWWPFATKQSWYEVNDIPMFFFPGLMADLFNYGEEYEKMPRFIPYAVLPLGLFLLTLRFLQAGWEIMTDRRHMLIASHEAETEDMAAQMALETGDSETNAPPSPSRDREG</sequence>
<comment type="subunit">
    <text evidence="9">The complex comprises the extracytoplasmic solute receptor protein and the two transmembrane proteins.</text>
</comment>
<dbReference type="AlphaFoldDB" id="A0A1G6WAN1"/>
<dbReference type="PANTHER" id="PTHR35011:SF2">
    <property type="entry name" value="2,3-DIKETO-L-GULONATE TRAP TRANSPORTER SMALL PERMEASE PROTEIN YIAM"/>
    <property type="match status" value="1"/>
</dbReference>
<feature type="transmembrane region" description="Helical" evidence="9">
    <location>
        <begin position="155"/>
        <end position="173"/>
    </location>
</feature>
<accession>A0A1G6WAN1</accession>
<dbReference type="InterPro" id="IPR055348">
    <property type="entry name" value="DctQ"/>
</dbReference>
<evidence type="ECO:0000313" key="12">
    <source>
        <dbReference type="EMBL" id="SDD62135.1"/>
    </source>
</evidence>
<evidence type="ECO:0000256" key="4">
    <source>
        <dbReference type="ARBA" id="ARBA00022519"/>
    </source>
</evidence>
<keyword evidence="6 9" id="KW-1133">Transmembrane helix</keyword>
<dbReference type="Proteomes" id="UP000199412">
    <property type="component" value="Unassembled WGS sequence"/>
</dbReference>
<dbReference type="Pfam" id="PF04290">
    <property type="entry name" value="DctQ"/>
    <property type="match status" value="1"/>
</dbReference>
<keyword evidence="4 9" id="KW-0997">Cell inner membrane</keyword>
<reference evidence="12 13" key="1">
    <citation type="submission" date="2016-10" db="EMBL/GenBank/DDBJ databases">
        <authorList>
            <person name="de Groot N.N."/>
        </authorList>
    </citation>
    <scope>NUCLEOTIDE SEQUENCE [LARGE SCALE GENOMIC DNA]</scope>
    <source>
        <strain evidence="12 13">ATCC 700224</strain>
    </source>
</reference>
<gene>
    <name evidence="12" type="ORF">SAMN05421720_10167</name>
</gene>
<dbReference type="InterPro" id="IPR007387">
    <property type="entry name" value="TRAP_DctQ"/>
</dbReference>
<dbReference type="GO" id="GO:0015740">
    <property type="term" value="P:C4-dicarboxylate transport"/>
    <property type="evidence" value="ECO:0007669"/>
    <property type="project" value="TreeGrafter"/>
</dbReference>
<feature type="transmembrane region" description="Helical" evidence="9">
    <location>
        <begin position="54"/>
        <end position="81"/>
    </location>
</feature>
<evidence type="ECO:0000256" key="1">
    <source>
        <dbReference type="ARBA" id="ARBA00004429"/>
    </source>
</evidence>
<evidence type="ECO:0000313" key="13">
    <source>
        <dbReference type="Proteomes" id="UP000199412"/>
    </source>
</evidence>
<feature type="region of interest" description="Disordered" evidence="10">
    <location>
        <begin position="201"/>
        <end position="223"/>
    </location>
</feature>
<evidence type="ECO:0000256" key="2">
    <source>
        <dbReference type="ARBA" id="ARBA00022448"/>
    </source>
</evidence>
<feature type="transmembrane region" description="Helical" evidence="9">
    <location>
        <begin position="93"/>
        <end position="116"/>
    </location>
</feature>
<evidence type="ECO:0000256" key="9">
    <source>
        <dbReference type="RuleBase" id="RU369079"/>
    </source>
</evidence>
<dbReference type="PANTHER" id="PTHR35011">
    <property type="entry name" value="2,3-DIKETO-L-GULONATE TRAP TRANSPORTER SMALL PERMEASE PROTEIN YIAM"/>
    <property type="match status" value="1"/>
</dbReference>